<dbReference type="RefSeq" id="WP_135527444.1">
    <property type="nucleotide sequence ID" value="NZ_SRLH01000009.1"/>
</dbReference>
<dbReference type="AlphaFoldDB" id="A0A4Z0L4P3"/>
<reference evidence="1 2" key="1">
    <citation type="submission" date="2019-04" db="EMBL/GenBank/DDBJ databases">
        <title>Flavobacterium sp. strain DS2-A Genome sequencing and assembly.</title>
        <authorList>
            <person name="Kim I."/>
        </authorList>
    </citation>
    <scope>NUCLEOTIDE SEQUENCE [LARGE SCALE GENOMIC DNA]</scope>
    <source>
        <strain evidence="1 2">DS2-A</strain>
    </source>
</reference>
<dbReference type="Proteomes" id="UP000297407">
    <property type="component" value="Unassembled WGS sequence"/>
</dbReference>
<proteinExistence type="predicted"/>
<dbReference type="PROSITE" id="PS51257">
    <property type="entry name" value="PROKAR_LIPOPROTEIN"/>
    <property type="match status" value="1"/>
</dbReference>
<name>A0A4Z0L4P3_9FLAO</name>
<comment type="caution">
    <text evidence="1">The sequence shown here is derived from an EMBL/GenBank/DDBJ whole genome shotgun (WGS) entry which is preliminary data.</text>
</comment>
<evidence type="ECO:0000313" key="1">
    <source>
        <dbReference type="EMBL" id="TGD56671.1"/>
    </source>
</evidence>
<dbReference type="OrthoDB" id="839194at2"/>
<protein>
    <submittedName>
        <fullName evidence="1">Uncharacterized protein</fullName>
    </submittedName>
</protein>
<organism evidence="1 2">
    <name type="scientific">Flavobacterium humi</name>
    <dbReference type="NCBI Taxonomy" id="2562683"/>
    <lineage>
        <taxon>Bacteria</taxon>
        <taxon>Pseudomonadati</taxon>
        <taxon>Bacteroidota</taxon>
        <taxon>Flavobacteriia</taxon>
        <taxon>Flavobacteriales</taxon>
        <taxon>Flavobacteriaceae</taxon>
        <taxon>Flavobacterium</taxon>
    </lineage>
</organism>
<evidence type="ECO:0000313" key="2">
    <source>
        <dbReference type="Proteomes" id="UP000297407"/>
    </source>
</evidence>
<accession>A0A4Z0L4P3</accession>
<dbReference type="EMBL" id="SRLH01000009">
    <property type="protein sequence ID" value="TGD56671.1"/>
    <property type="molecule type" value="Genomic_DNA"/>
</dbReference>
<keyword evidence="2" id="KW-1185">Reference proteome</keyword>
<sequence length="138" mass="16258">MKKIILFLSIIFFSCKNEIVSYPPENLEILFHDQGRNYPMRLGCGWVKNPDSINKDYKYLRVYDKASVDKFLKLYRKYKIDTTNFGADVRIHILVHQGIMTDTLCLGEHFGVIKNGQSMKDSKELLNFIKLRVEYDKK</sequence>
<gene>
    <name evidence="1" type="ORF">E4635_14610</name>
</gene>